<evidence type="ECO:0000256" key="3">
    <source>
        <dbReference type="ARBA" id="ARBA00022692"/>
    </source>
</evidence>
<keyword evidence="2" id="KW-0813">Transport</keyword>
<feature type="compositionally biased region" description="Basic and acidic residues" evidence="6">
    <location>
        <begin position="56"/>
        <end position="76"/>
    </location>
</feature>
<feature type="compositionally biased region" description="Gly residues" evidence="6">
    <location>
        <begin position="781"/>
        <end position="791"/>
    </location>
</feature>
<evidence type="ECO:0000313" key="9">
    <source>
        <dbReference type="Proteomes" id="UP000807716"/>
    </source>
</evidence>
<feature type="transmembrane region" description="Helical" evidence="7">
    <location>
        <begin position="338"/>
        <end position="356"/>
    </location>
</feature>
<evidence type="ECO:0000256" key="5">
    <source>
        <dbReference type="ARBA" id="ARBA00023136"/>
    </source>
</evidence>
<feature type="compositionally biased region" description="Basic and acidic residues" evidence="6">
    <location>
        <begin position="87"/>
        <end position="96"/>
    </location>
</feature>
<dbReference type="Pfam" id="PF07690">
    <property type="entry name" value="MFS_1"/>
    <property type="match status" value="1"/>
</dbReference>
<proteinExistence type="predicted"/>
<dbReference type="InterPro" id="IPR011701">
    <property type="entry name" value="MFS"/>
</dbReference>
<feature type="transmembrane region" description="Helical" evidence="7">
    <location>
        <begin position="273"/>
        <end position="295"/>
    </location>
</feature>
<dbReference type="Gene3D" id="1.20.1250.20">
    <property type="entry name" value="MFS general substrate transporter like domains"/>
    <property type="match status" value="1"/>
</dbReference>
<dbReference type="SUPFAM" id="SSF103473">
    <property type="entry name" value="MFS general substrate transporter"/>
    <property type="match status" value="1"/>
</dbReference>
<keyword evidence="4 7" id="KW-1133">Transmembrane helix</keyword>
<feature type="transmembrane region" description="Helical" evidence="7">
    <location>
        <begin position="483"/>
        <end position="510"/>
    </location>
</feature>
<evidence type="ECO:0000256" key="2">
    <source>
        <dbReference type="ARBA" id="ARBA00022448"/>
    </source>
</evidence>
<gene>
    <name evidence="8" type="ORF">DFQ27_006199</name>
</gene>
<feature type="transmembrane region" description="Helical" evidence="7">
    <location>
        <begin position="186"/>
        <end position="211"/>
    </location>
</feature>
<evidence type="ECO:0000256" key="6">
    <source>
        <dbReference type="SAM" id="MobiDB-lite"/>
    </source>
</evidence>
<feature type="region of interest" description="Disordered" evidence="6">
    <location>
        <begin position="423"/>
        <end position="443"/>
    </location>
</feature>
<keyword evidence="9" id="KW-1185">Reference proteome</keyword>
<feature type="compositionally biased region" description="Acidic residues" evidence="6">
    <location>
        <begin position="738"/>
        <end position="748"/>
    </location>
</feature>
<comment type="subcellular location">
    <subcellularLocation>
        <location evidence="1">Membrane</location>
        <topology evidence="1">Multi-pass membrane protein</topology>
    </subcellularLocation>
</comment>
<keyword evidence="3 7" id="KW-0812">Transmembrane</keyword>
<dbReference type="GO" id="GO:0005886">
    <property type="term" value="C:plasma membrane"/>
    <property type="evidence" value="ECO:0007669"/>
    <property type="project" value="TreeGrafter"/>
</dbReference>
<dbReference type="GO" id="GO:0008506">
    <property type="term" value="F:sucrose:proton symporter activity"/>
    <property type="evidence" value="ECO:0007669"/>
    <property type="project" value="TreeGrafter"/>
</dbReference>
<feature type="compositionally biased region" description="Basic and acidic residues" evidence="6">
    <location>
        <begin position="768"/>
        <end position="778"/>
    </location>
</feature>
<feature type="compositionally biased region" description="Low complexity" evidence="6">
    <location>
        <begin position="1"/>
        <end position="26"/>
    </location>
</feature>
<dbReference type="AlphaFoldDB" id="A0A9P6U1G6"/>
<feature type="transmembrane region" description="Helical" evidence="7">
    <location>
        <begin position="153"/>
        <end position="174"/>
    </location>
</feature>
<dbReference type="Proteomes" id="UP000807716">
    <property type="component" value="Unassembled WGS sequence"/>
</dbReference>
<comment type="caution">
    <text evidence="8">The sequence shown here is derived from an EMBL/GenBank/DDBJ whole genome shotgun (WGS) entry which is preliminary data.</text>
</comment>
<protein>
    <recommendedName>
        <fullName evidence="10">Sucrose transporter</fullName>
    </recommendedName>
</protein>
<dbReference type="OrthoDB" id="28755at2759"/>
<evidence type="ECO:0000313" key="8">
    <source>
        <dbReference type="EMBL" id="KAG0255545.1"/>
    </source>
</evidence>
<name>A0A9P6U1G6_9FUNG</name>
<accession>A0A9P6U1G6</accession>
<feature type="region of interest" description="Disordered" evidence="6">
    <location>
        <begin position="1"/>
        <end position="96"/>
    </location>
</feature>
<feature type="region of interest" description="Disordered" evidence="6">
    <location>
        <begin position="679"/>
        <end position="791"/>
    </location>
</feature>
<feature type="transmembrane region" description="Helical" evidence="7">
    <location>
        <begin position="114"/>
        <end position="133"/>
    </location>
</feature>
<dbReference type="PANTHER" id="PTHR19432:SF35">
    <property type="entry name" value="SOLUTE CARRIER FAMILY 45 MEMBER 3 ISOFORM X1"/>
    <property type="match status" value="1"/>
</dbReference>
<organism evidence="8 9">
    <name type="scientific">Actinomortierella ambigua</name>
    <dbReference type="NCBI Taxonomy" id="1343610"/>
    <lineage>
        <taxon>Eukaryota</taxon>
        <taxon>Fungi</taxon>
        <taxon>Fungi incertae sedis</taxon>
        <taxon>Mucoromycota</taxon>
        <taxon>Mortierellomycotina</taxon>
        <taxon>Mortierellomycetes</taxon>
        <taxon>Mortierellales</taxon>
        <taxon>Mortierellaceae</taxon>
        <taxon>Actinomortierella</taxon>
    </lineage>
</organism>
<evidence type="ECO:0000256" key="4">
    <source>
        <dbReference type="ARBA" id="ARBA00022989"/>
    </source>
</evidence>
<evidence type="ECO:0000256" key="7">
    <source>
        <dbReference type="SAM" id="Phobius"/>
    </source>
</evidence>
<feature type="transmembrane region" description="Helical" evidence="7">
    <location>
        <begin position="522"/>
        <end position="542"/>
    </location>
</feature>
<reference evidence="8" key="1">
    <citation type="journal article" date="2020" name="Fungal Divers.">
        <title>Resolving the Mortierellaceae phylogeny through synthesis of multi-gene phylogenetics and phylogenomics.</title>
        <authorList>
            <person name="Vandepol N."/>
            <person name="Liber J."/>
            <person name="Desiro A."/>
            <person name="Na H."/>
            <person name="Kennedy M."/>
            <person name="Barry K."/>
            <person name="Grigoriev I.V."/>
            <person name="Miller A.N."/>
            <person name="O'Donnell K."/>
            <person name="Stajich J.E."/>
            <person name="Bonito G."/>
        </authorList>
    </citation>
    <scope>NUCLEOTIDE SEQUENCE</scope>
    <source>
        <strain evidence="8">BC1065</strain>
    </source>
</reference>
<feature type="compositionally biased region" description="Basic residues" evidence="6">
    <location>
        <begin position="77"/>
        <end position="86"/>
    </location>
</feature>
<evidence type="ECO:0008006" key="10">
    <source>
        <dbReference type="Google" id="ProtNLM"/>
    </source>
</evidence>
<sequence length="891" mass="96717">MGGGNNNTSTSTSGSSSSSGSSQGTSYHIEITGGAAAHSGHHHRHSDDDGYEMGEASDRYYRDNHPPSQHQTDRAQQRRQRRRRRHASDESHLSDTARKAGLYGKAHIKGRFKLVRMVLLTTSLMGLQFTWAVEMAYGTPFLLQLGLSKSLMSLVWLAGPLSGLVMQPVVGVLSDRCTSRFGRRRPFLVIGVAAVLDVITILMAVASIYILDFAINCVQASCRTLIVDSLPSSQQEEAASWASRLMGLGGIFGYFMGNVNLPEVLPAFGDTQIKGLCIVACLFLIVNVGLTCWAVTERVMVRSSSSSSMSEFLGGFRSIIQSIRHLPLQIQRLCNVQFFAWMGWFPFLFYSSTYIAEIFLREKQQHQAPEEGEHQAAPSAVELNDAAVRAGSYCLLVYSIVSLVASMLLPVFVAPAVPSHQHHHSSPSSPLPPTTTTSTSGNGRWARLFENQDRRSSPSPHSSSSMSSSAWWRRWQRRLKPRWLVIPIPWLTLPRMYTLSLGLLSLSLLLTWMVQDIQGSTILFSMCGVAWAVSMWAPFSILGEVISQQLQEQQHQERMHDSGVAQHLGGEGGDPEMMFEADSHFDDDHGRGGGHSDETRLLAMQGIVVEDEEGQEEIRMVENKRYRPVVVHADSSPVATTTTTTTYGRSTKSESKWSRNGVSAVLDVETADSGASVYHDYHYSDPHSQRRGGGHMDGNSSLASIETVVPETSKERYAGPNHSLEEIQVDGDGRDSIEEATLEGDGDEETQKLVQTRLSSSSSSGVSHRQDGDVEAMRVRTGGGGGGSEGGATIGTSAGALLGIHNIYIVLPQFLVSFLSSLVFAAIESGSNATVDDTGGGGGTTKVGVEGDQPADPNTIGVMLRFGGLMAGVAAVLSLRLWRAPALGGRW</sequence>
<dbReference type="EMBL" id="JAAAJB010000455">
    <property type="protein sequence ID" value="KAG0255545.1"/>
    <property type="molecule type" value="Genomic_DNA"/>
</dbReference>
<dbReference type="PANTHER" id="PTHR19432">
    <property type="entry name" value="SUGAR TRANSPORTER"/>
    <property type="match status" value="1"/>
</dbReference>
<evidence type="ECO:0000256" key="1">
    <source>
        <dbReference type="ARBA" id="ARBA00004141"/>
    </source>
</evidence>
<feature type="compositionally biased region" description="Basic and acidic residues" evidence="6">
    <location>
        <begin position="679"/>
        <end position="688"/>
    </location>
</feature>
<feature type="transmembrane region" description="Helical" evidence="7">
    <location>
        <begin position="395"/>
        <end position="417"/>
    </location>
</feature>
<keyword evidence="5 7" id="KW-0472">Membrane</keyword>
<dbReference type="InterPro" id="IPR036259">
    <property type="entry name" value="MFS_trans_sf"/>
</dbReference>